<dbReference type="GO" id="GO:0019145">
    <property type="term" value="F:aminobutyraldehyde dehydrogenase (NAD+) activity"/>
    <property type="evidence" value="ECO:0007669"/>
    <property type="project" value="UniProtKB-EC"/>
</dbReference>
<dbReference type="Gene3D" id="3.40.605.10">
    <property type="entry name" value="Aldehyde Dehydrogenase, Chain A, domain 1"/>
    <property type="match status" value="1"/>
</dbReference>
<gene>
    <name evidence="6" type="ORF">HH308_17735</name>
</gene>
<dbReference type="PANTHER" id="PTHR11699">
    <property type="entry name" value="ALDEHYDE DEHYDROGENASE-RELATED"/>
    <property type="match status" value="1"/>
</dbReference>
<proteinExistence type="inferred from homology"/>
<comment type="caution">
    <text evidence="6">The sequence shown here is derived from an EMBL/GenBank/DDBJ whole genome shotgun (WGS) entry which is preliminary data.</text>
</comment>
<dbReference type="InterPro" id="IPR016163">
    <property type="entry name" value="Ald_DH_C"/>
</dbReference>
<evidence type="ECO:0000259" key="5">
    <source>
        <dbReference type="Pfam" id="PF00171"/>
    </source>
</evidence>
<dbReference type="InterPro" id="IPR029510">
    <property type="entry name" value="Ald_DH_CS_GLU"/>
</dbReference>
<evidence type="ECO:0000256" key="4">
    <source>
        <dbReference type="RuleBase" id="RU003345"/>
    </source>
</evidence>
<evidence type="ECO:0000256" key="3">
    <source>
        <dbReference type="PROSITE-ProRule" id="PRU10007"/>
    </source>
</evidence>
<dbReference type="EMBL" id="JABBNB010000019">
    <property type="protein sequence ID" value="NMO03058.1"/>
    <property type="molecule type" value="Genomic_DNA"/>
</dbReference>
<feature type="domain" description="Aldehyde dehydrogenase" evidence="5">
    <location>
        <begin position="8"/>
        <end position="465"/>
    </location>
</feature>
<name>A0A848L616_9ACTN</name>
<dbReference type="InterPro" id="IPR016160">
    <property type="entry name" value="Ald_DH_CS_CYS"/>
</dbReference>
<dbReference type="Proteomes" id="UP000550729">
    <property type="component" value="Unassembled WGS sequence"/>
</dbReference>
<comment type="similarity">
    <text evidence="1 4">Belongs to the aldehyde dehydrogenase family.</text>
</comment>
<reference evidence="6 7" key="1">
    <citation type="submission" date="2020-04" db="EMBL/GenBank/DDBJ databases">
        <title>Gordonia sp. nov. TBRC 11910.</title>
        <authorList>
            <person name="Suriyachadkun C."/>
        </authorList>
    </citation>
    <scope>NUCLEOTIDE SEQUENCE [LARGE SCALE GENOMIC DNA]</scope>
    <source>
        <strain evidence="6 7">TBRC 11910</strain>
    </source>
</reference>
<dbReference type="InterPro" id="IPR016161">
    <property type="entry name" value="Ald_DH/histidinol_DH"/>
</dbReference>
<evidence type="ECO:0000313" key="7">
    <source>
        <dbReference type="Proteomes" id="UP000550729"/>
    </source>
</evidence>
<evidence type="ECO:0000256" key="1">
    <source>
        <dbReference type="ARBA" id="ARBA00009986"/>
    </source>
</evidence>
<protein>
    <submittedName>
        <fullName evidence="6">Aminobutyraldehyde dehydrogenase</fullName>
        <ecNumber evidence="6">1.2.1.19</ecNumber>
    </submittedName>
</protein>
<dbReference type="NCBIfam" id="NF010000">
    <property type="entry name" value="PRK13473.1"/>
    <property type="match status" value="1"/>
</dbReference>
<keyword evidence="2 4" id="KW-0560">Oxidoreductase</keyword>
<keyword evidence="7" id="KW-1185">Reference proteome</keyword>
<dbReference type="Pfam" id="PF00171">
    <property type="entry name" value="Aldedh"/>
    <property type="match status" value="1"/>
</dbReference>
<dbReference type="FunFam" id="3.40.309.10:FF:000009">
    <property type="entry name" value="Aldehyde dehydrogenase A"/>
    <property type="match status" value="1"/>
</dbReference>
<dbReference type="SUPFAM" id="SSF53720">
    <property type="entry name" value="ALDH-like"/>
    <property type="match status" value="1"/>
</dbReference>
<evidence type="ECO:0000313" key="6">
    <source>
        <dbReference type="EMBL" id="NMO03058.1"/>
    </source>
</evidence>
<dbReference type="InterPro" id="IPR015590">
    <property type="entry name" value="Aldehyde_DH_dom"/>
</dbReference>
<organism evidence="6 7">
    <name type="scientific">Gordonia asplenii</name>
    <dbReference type="NCBI Taxonomy" id="2725283"/>
    <lineage>
        <taxon>Bacteria</taxon>
        <taxon>Bacillati</taxon>
        <taxon>Actinomycetota</taxon>
        <taxon>Actinomycetes</taxon>
        <taxon>Mycobacteriales</taxon>
        <taxon>Gordoniaceae</taxon>
        <taxon>Gordonia</taxon>
    </lineage>
</organism>
<accession>A0A848L616</accession>
<dbReference type="FunFam" id="3.40.605.10:FF:000007">
    <property type="entry name" value="NAD/NADP-dependent betaine aldehyde dehydrogenase"/>
    <property type="match status" value="1"/>
</dbReference>
<dbReference type="Gene3D" id="3.40.309.10">
    <property type="entry name" value="Aldehyde Dehydrogenase, Chain A, domain 2"/>
    <property type="match status" value="1"/>
</dbReference>
<dbReference type="PROSITE" id="PS00687">
    <property type="entry name" value="ALDEHYDE_DEHYDR_GLU"/>
    <property type="match status" value="1"/>
</dbReference>
<sequence length="470" mass="50209">MNFIDGRFVESATDTFIELIDPATGLADGRSPVSNAAEVDAAYRAAARALPDWKRLTPGRRQKYLLDLADALAARRSDIAAVQARDTGQPIRYIASEEVDQGVDQLRFFAGAARMSEGKSQGEYLPGHTSSIRREPIGVVGQVTPWNYPFCMAIWKIAPALAAGNTIVLKPSDTTPRSTMLLAEIAGEILPPGVFNVVNGDATTGRLLVEHPVPALVAITGSVRAGVEVALSAAKTLKRAHLELGGKAPVVVFDDADLPKAATAIANAAYFNAGQDCTAATRVIVHERVHDELVDLLVAAARATRPGPPSDETADYGPLNNAQHFAKVASYFETLPGHAIVATGGTRVGDDGFFFAPTVVTGVHQDDRIVQEELFGPVLTVQPFTDEESAIADANGVAFGLAASIWTRDHHTAERLTRELDFGCVWINTHLPFVSEMPHGGFGASGYGKDLSGYGFDDYTRIKHVMSAHD</sequence>
<dbReference type="EC" id="1.2.1.19" evidence="6"/>
<dbReference type="InterPro" id="IPR016162">
    <property type="entry name" value="Ald_DH_N"/>
</dbReference>
<dbReference type="RefSeq" id="WP_170195601.1">
    <property type="nucleotide sequence ID" value="NZ_JABBNB010000019.1"/>
</dbReference>
<dbReference type="PROSITE" id="PS00070">
    <property type="entry name" value="ALDEHYDE_DEHYDR_CYS"/>
    <property type="match status" value="1"/>
</dbReference>
<feature type="active site" evidence="3">
    <location>
        <position position="243"/>
    </location>
</feature>
<evidence type="ECO:0000256" key="2">
    <source>
        <dbReference type="ARBA" id="ARBA00023002"/>
    </source>
</evidence>
<dbReference type="AlphaFoldDB" id="A0A848L616"/>